<dbReference type="GO" id="GO:0008745">
    <property type="term" value="F:N-acetylmuramoyl-L-alanine amidase activity"/>
    <property type="evidence" value="ECO:0007669"/>
    <property type="project" value="InterPro"/>
</dbReference>
<dbReference type="InterPro" id="IPR036505">
    <property type="entry name" value="Amidase/PGRP_sf"/>
</dbReference>
<reference evidence="3" key="1">
    <citation type="submission" date="2023-07" db="EMBL/GenBank/DDBJ databases">
        <title>Sequencing the genomes of 1000 actinobacteria strains.</title>
        <authorList>
            <person name="Klenk H.-P."/>
        </authorList>
    </citation>
    <scope>NUCLEOTIDE SEQUENCE</scope>
    <source>
        <strain evidence="3">DSM 44707</strain>
    </source>
</reference>
<evidence type="ECO:0000313" key="4">
    <source>
        <dbReference type="Proteomes" id="UP001183643"/>
    </source>
</evidence>
<dbReference type="SUPFAM" id="SSF55846">
    <property type="entry name" value="N-acetylmuramoyl-L-alanine amidase-like"/>
    <property type="match status" value="1"/>
</dbReference>
<dbReference type="AlphaFoldDB" id="A0AAE3YM95"/>
<dbReference type="GO" id="GO:0009253">
    <property type="term" value="P:peptidoglycan catabolic process"/>
    <property type="evidence" value="ECO:0007669"/>
    <property type="project" value="InterPro"/>
</dbReference>
<proteinExistence type="predicted"/>
<dbReference type="InterPro" id="IPR002502">
    <property type="entry name" value="Amidase_domain"/>
</dbReference>
<dbReference type="EMBL" id="JAVDYB010000001">
    <property type="protein sequence ID" value="MDR7276383.1"/>
    <property type="molecule type" value="Genomic_DNA"/>
</dbReference>
<comment type="caution">
    <text evidence="3">The sequence shown here is derived from an EMBL/GenBank/DDBJ whole genome shotgun (WGS) entry which is preliminary data.</text>
</comment>
<name>A0AAE3YM95_9ACTN</name>
<gene>
    <name evidence="3" type="ORF">J2S41_003161</name>
</gene>
<dbReference type="Proteomes" id="UP001183643">
    <property type="component" value="Unassembled WGS sequence"/>
</dbReference>
<organism evidence="3 4">
    <name type="scientific">Catenuloplanes atrovinosus</name>
    <dbReference type="NCBI Taxonomy" id="137266"/>
    <lineage>
        <taxon>Bacteria</taxon>
        <taxon>Bacillati</taxon>
        <taxon>Actinomycetota</taxon>
        <taxon>Actinomycetes</taxon>
        <taxon>Micromonosporales</taxon>
        <taxon>Micromonosporaceae</taxon>
        <taxon>Catenuloplanes</taxon>
    </lineage>
</organism>
<protein>
    <recommendedName>
        <fullName evidence="2">N-acetylmuramoyl-L-alanine amidase domain-containing protein</fullName>
    </recommendedName>
</protein>
<accession>A0AAE3YM95</accession>
<evidence type="ECO:0000259" key="2">
    <source>
        <dbReference type="Pfam" id="PF01510"/>
    </source>
</evidence>
<feature type="compositionally biased region" description="Low complexity" evidence="1">
    <location>
        <begin position="174"/>
        <end position="187"/>
    </location>
</feature>
<sequence>MTIDWLADVLRAEGLTVIEEGDWRARGAGGEFAPIGVLWHHTASVSGAADPAPALRAVVDGSDCHALVDYHGTFHLVSANRVQHAGHCGGSGPIPAGDGDAMLIGWRIDYQGETQAMTVAQYTASVVGTAAVLRRLGRDPEFARGHRETGIRSEPDPGLVDLDRMRADVAAALAGRSATPSSASGARRTARSGR</sequence>
<evidence type="ECO:0000313" key="3">
    <source>
        <dbReference type="EMBL" id="MDR7276383.1"/>
    </source>
</evidence>
<dbReference type="RefSeq" id="WP_310368465.1">
    <property type="nucleotide sequence ID" value="NZ_JAVDYB010000001.1"/>
</dbReference>
<dbReference type="Pfam" id="PF01510">
    <property type="entry name" value="Amidase_2"/>
    <property type="match status" value="1"/>
</dbReference>
<evidence type="ECO:0000256" key="1">
    <source>
        <dbReference type="SAM" id="MobiDB-lite"/>
    </source>
</evidence>
<feature type="domain" description="N-acetylmuramoyl-L-alanine amidase" evidence="2">
    <location>
        <begin position="36"/>
        <end position="158"/>
    </location>
</feature>
<dbReference type="Gene3D" id="3.40.80.10">
    <property type="entry name" value="Peptidoglycan recognition protein-like"/>
    <property type="match status" value="1"/>
</dbReference>
<feature type="region of interest" description="Disordered" evidence="1">
    <location>
        <begin position="173"/>
        <end position="194"/>
    </location>
</feature>
<keyword evidence="4" id="KW-1185">Reference proteome</keyword>